<sequence>MVFLCPLWPDLSRLGVKSGRDQWEETARPTRRRTADQHHGQESVKNQNKKLQTLPEQQQWLKYNKIWEYKAQPTPMGRKMTSVVCLWFVNAINHMKKEEATSITGMSFSLS</sequence>
<accession>A0A4Y2AX72</accession>
<organism evidence="2 3">
    <name type="scientific">Araneus ventricosus</name>
    <name type="common">Orbweaver spider</name>
    <name type="synonym">Epeira ventricosa</name>
    <dbReference type="NCBI Taxonomy" id="182803"/>
    <lineage>
        <taxon>Eukaryota</taxon>
        <taxon>Metazoa</taxon>
        <taxon>Ecdysozoa</taxon>
        <taxon>Arthropoda</taxon>
        <taxon>Chelicerata</taxon>
        <taxon>Arachnida</taxon>
        <taxon>Araneae</taxon>
        <taxon>Araneomorphae</taxon>
        <taxon>Entelegynae</taxon>
        <taxon>Araneoidea</taxon>
        <taxon>Araneidae</taxon>
        <taxon>Araneus</taxon>
    </lineage>
</organism>
<protein>
    <submittedName>
        <fullName evidence="2">Uncharacterized protein</fullName>
    </submittedName>
</protein>
<evidence type="ECO:0000313" key="3">
    <source>
        <dbReference type="Proteomes" id="UP000499080"/>
    </source>
</evidence>
<evidence type="ECO:0000313" key="2">
    <source>
        <dbReference type="EMBL" id="GBL83676.1"/>
    </source>
</evidence>
<evidence type="ECO:0000256" key="1">
    <source>
        <dbReference type="SAM" id="MobiDB-lite"/>
    </source>
</evidence>
<comment type="caution">
    <text evidence="2">The sequence shown here is derived from an EMBL/GenBank/DDBJ whole genome shotgun (WGS) entry which is preliminary data.</text>
</comment>
<name>A0A4Y2AX72_ARAVE</name>
<reference evidence="2 3" key="1">
    <citation type="journal article" date="2019" name="Sci. Rep.">
        <title>Orb-weaving spider Araneus ventricosus genome elucidates the spidroin gene catalogue.</title>
        <authorList>
            <person name="Kono N."/>
            <person name="Nakamura H."/>
            <person name="Ohtoshi R."/>
            <person name="Moran D.A.P."/>
            <person name="Shinohara A."/>
            <person name="Yoshida Y."/>
            <person name="Fujiwara M."/>
            <person name="Mori M."/>
            <person name="Tomita M."/>
            <person name="Arakawa K."/>
        </authorList>
    </citation>
    <scope>NUCLEOTIDE SEQUENCE [LARGE SCALE GENOMIC DNA]</scope>
</reference>
<proteinExistence type="predicted"/>
<gene>
    <name evidence="2" type="ORF">AVEN_132606_1</name>
</gene>
<feature type="compositionally biased region" description="Basic and acidic residues" evidence="1">
    <location>
        <begin position="19"/>
        <end position="42"/>
    </location>
</feature>
<dbReference type="EMBL" id="BGPR01000034">
    <property type="protein sequence ID" value="GBL83676.1"/>
    <property type="molecule type" value="Genomic_DNA"/>
</dbReference>
<dbReference type="Proteomes" id="UP000499080">
    <property type="component" value="Unassembled WGS sequence"/>
</dbReference>
<dbReference type="AlphaFoldDB" id="A0A4Y2AX72"/>
<keyword evidence="3" id="KW-1185">Reference proteome</keyword>
<feature type="region of interest" description="Disordered" evidence="1">
    <location>
        <begin position="19"/>
        <end position="51"/>
    </location>
</feature>